<dbReference type="AlphaFoldDB" id="A0A1H7QEV0"/>
<feature type="domain" description="Cas12a REC1" evidence="1">
    <location>
        <begin position="50"/>
        <end position="213"/>
    </location>
</feature>
<evidence type="ECO:0000313" key="3">
    <source>
        <dbReference type="Proteomes" id="UP000186015"/>
    </source>
</evidence>
<reference evidence="2 3" key="1">
    <citation type="submission" date="2016-10" db="EMBL/GenBank/DDBJ databases">
        <authorList>
            <person name="de Groot N.N."/>
        </authorList>
    </citation>
    <scope>NUCLEOTIDE SEQUENCE [LARGE SCALE GENOMIC DNA]</scope>
    <source>
        <strain evidence="2 3">KH2T6</strain>
    </source>
</reference>
<evidence type="ECO:0000259" key="1">
    <source>
        <dbReference type="Pfam" id="PF18501"/>
    </source>
</evidence>
<dbReference type="Pfam" id="PF18501">
    <property type="entry name" value="REC1"/>
    <property type="match status" value="1"/>
</dbReference>
<dbReference type="EMBL" id="FOAT01000037">
    <property type="protein sequence ID" value="SEL46463.1"/>
    <property type="molecule type" value="Genomic_DNA"/>
</dbReference>
<protein>
    <submittedName>
        <fullName evidence="2">CRISPR-associated protein Cpf1, subtype PREFRAN</fullName>
    </submittedName>
</protein>
<accession>A0A1H7QEV0</accession>
<name>A0A1H7QEV0_RUMAL</name>
<dbReference type="InterPro" id="IPR040787">
    <property type="entry name" value="Cas12a_REC1"/>
</dbReference>
<gene>
    <name evidence="2" type="ORF">SAMN05216469_1371</name>
</gene>
<organism evidence="2 3">
    <name type="scientific">Ruminococcus albus</name>
    <dbReference type="NCBI Taxonomy" id="1264"/>
    <lineage>
        <taxon>Bacteria</taxon>
        <taxon>Bacillati</taxon>
        <taxon>Bacillota</taxon>
        <taxon>Clostridia</taxon>
        <taxon>Eubacteriales</taxon>
        <taxon>Oscillospiraceae</taxon>
        <taxon>Ruminococcus</taxon>
    </lineage>
</organism>
<evidence type="ECO:0000313" key="2">
    <source>
        <dbReference type="EMBL" id="SEL46463.1"/>
    </source>
</evidence>
<proteinExistence type="predicted"/>
<dbReference type="Proteomes" id="UP000186015">
    <property type="component" value="Unassembled WGS sequence"/>
</dbReference>
<sequence>MKEKKINRFTNRYTLSKTLQFQLLPICKTEENFEKKQLLEDDDKRSTDYKAVKKIIDDYHKHYINSRLAEIKNIDITDYADLYFKANKDLKDKKTMKQLEDGLRKIIADALTKDDCYAKIFKKELFSEILPEYFDEDQNKKQLISEFKNWVTYFQGFFENRNNLYTAEEKSTAIAYRCINDNLPKFLDNCRSYRMIKEALSQSDLDVLSHTLTSVLSLEGIISMIL</sequence>